<sequence length="53" mass="6147">MRLANLPSLEMSRQEVHEGEAFAEAQTNESLRRSARFDLKKLNFRLITIKKAT</sequence>
<name>A2CAE2_PROM3</name>
<accession>A2CAE2</accession>
<gene>
    <name evidence="1" type="ordered locus">P9303_17081</name>
</gene>
<evidence type="ECO:0000313" key="1">
    <source>
        <dbReference type="EMBL" id="ABM78452.1"/>
    </source>
</evidence>
<reference evidence="1 2" key="1">
    <citation type="journal article" date="2007" name="PLoS Genet.">
        <title>Patterns and implications of gene gain and loss in the evolution of Prochlorococcus.</title>
        <authorList>
            <person name="Kettler G.C."/>
            <person name="Martiny A.C."/>
            <person name="Huang K."/>
            <person name="Zucker J."/>
            <person name="Coleman M.L."/>
            <person name="Rodrigue S."/>
            <person name="Chen F."/>
            <person name="Lapidus A."/>
            <person name="Ferriera S."/>
            <person name="Johnson J."/>
            <person name="Steglich C."/>
            <person name="Church G.M."/>
            <person name="Richardson P."/>
            <person name="Chisholm S.W."/>
        </authorList>
    </citation>
    <scope>NUCLEOTIDE SEQUENCE [LARGE SCALE GENOMIC DNA]</scope>
    <source>
        <strain evidence="1 2">MIT 9303</strain>
    </source>
</reference>
<dbReference type="HOGENOM" id="CLU_3065006_0_0_3"/>
<dbReference type="Proteomes" id="UP000002274">
    <property type="component" value="Chromosome"/>
</dbReference>
<protein>
    <submittedName>
        <fullName evidence="1">Uncharacterized protein</fullName>
    </submittedName>
</protein>
<organism evidence="1 2">
    <name type="scientific">Prochlorococcus marinus (strain MIT 9303)</name>
    <dbReference type="NCBI Taxonomy" id="59922"/>
    <lineage>
        <taxon>Bacteria</taxon>
        <taxon>Bacillati</taxon>
        <taxon>Cyanobacteriota</taxon>
        <taxon>Cyanophyceae</taxon>
        <taxon>Synechococcales</taxon>
        <taxon>Prochlorococcaceae</taxon>
        <taxon>Prochlorococcus</taxon>
    </lineage>
</organism>
<evidence type="ECO:0000313" key="2">
    <source>
        <dbReference type="Proteomes" id="UP000002274"/>
    </source>
</evidence>
<proteinExistence type="predicted"/>
<dbReference type="EMBL" id="CP000554">
    <property type="protein sequence ID" value="ABM78452.1"/>
    <property type="molecule type" value="Genomic_DNA"/>
</dbReference>
<dbReference type="AlphaFoldDB" id="A2CAE2"/>
<dbReference type="KEGG" id="pmf:P9303_17081"/>